<reference evidence="1 2" key="1">
    <citation type="journal article" date="2016" name="Nat. Commun.">
        <title>Ectomycorrhizal ecology is imprinted in the genome of the dominant symbiotic fungus Cenococcum geophilum.</title>
        <authorList>
            <consortium name="DOE Joint Genome Institute"/>
            <person name="Peter M."/>
            <person name="Kohler A."/>
            <person name="Ohm R.A."/>
            <person name="Kuo A."/>
            <person name="Krutzmann J."/>
            <person name="Morin E."/>
            <person name="Arend M."/>
            <person name="Barry K.W."/>
            <person name="Binder M."/>
            <person name="Choi C."/>
            <person name="Clum A."/>
            <person name="Copeland A."/>
            <person name="Grisel N."/>
            <person name="Haridas S."/>
            <person name="Kipfer T."/>
            <person name="LaButti K."/>
            <person name="Lindquist E."/>
            <person name="Lipzen A."/>
            <person name="Maire R."/>
            <person name="Meier B."/>
            <person name="Mihaltcheva S."/>
            <person name="Molinier V."/>
            <person name="Murat C."/>
            <person name="Poggeler S."/>
            <person name="Quandt C.A."/>
            <person name="Sperisen C."/>
            <person name="Tritt A."/>
            <person name="Tisserant E."/>
            <person name="Crous P.W."/>
            <person name="Henrissat B."/>
            <person name="Nehls U."/>
            <person name="Egli S."/>
            <person name="Spatafora J.W."/>
            <person name="Grigoriev I.V."/>
            <person name="Martin F.M."/>
        </authorList>
    </citation>
    <scope>NUCLEOTIDE SEQUENCE [LARGE SCALE GENOMIC DNA]</scope>
    <source>
        <strain evidence="1 2">1.58</strain>
    </source>
</reference>
<organism evidence="1 2">
    <name type="scientific">Cenococcum geophilum 1.58</name>
    <dbReference type="NCBI Taxonomy" id="794803"/>
    <lineage>
        <taxon>Eukaryota</taxon>
        <taxon>Fungi</taxon>
        <taxon>Dikarya</taxon>
        <taxon>Ascomycota</taxon>
        <taxon>Pezizomycotina</taxon>
        <taxon>Dothideomycetes</taxon>
        <taxon>Pleosporomycetidae</taxon>
        <taxon>Gloniales</taxon>
        <taxon>Gloniaceae</taxon>
        <taxon>Cenococcum</taxon>
    </lineage>
</organism>
<evidence type="ECO:0000313" key="1">
    <source>
        <dbReference type="EMBL" id="OCK88110.1"/>
    </source>
</evidence>
<gene>
    <name evidence="1" type="ORF">K441DRAFT_647359</name>
</gene>
<dbReference type="Proteomes" id="UP000250078">
    <property type="component" value="Unassembled WGS sequence"/>
</dbReference>
<sequence length="810" mass="86421">MATTNRRIEEAAEVPEPTPNPIPSSSPAFGTPIHPIIPRRTAPIPAPLTLKAAAPPLKPTILPILLPPATLRPLAFRTFTKKHNLTLTSSALQALATFIGRHCGSGWREEGLAERVLEEVAKSWKKGGGQVIVDGEGETLKAILKVVEGSMSGGRLVQGNPPLSRQGSMKFGAEGSIQELGGLRLGLGDSQNSFGMSSLEVEDPEEEEDALKDPREWINIIGAFDQPRLVYNVNKKHFENSTTKPSLFPLPSHKTDLFRQRYHIVHQRILRNETFQTPSFSAVRSSALTRTSSISATQTNKITPIANLLGRSGSTHLLLGLLAVSPTGTLALSDLTGTIALDLQHARPIPEDGAYFAPGMIVLIDGAYEEDYNNPTSGSNSALGNTGGIGGTIGGKFIGFSVGHPPCERRSTTLGIASSDQNPNRTSTAIIGPAFGWTDFLGLGSERATGARMSRLAGRLLPPTSAHTIAIASDLHLDLPSTLSTLRILLSTYTPHPTEPNPVYPLAIVLAGNFSSRATLAGVPGAGSIEYKEYFDAVAAVLSEFPALLARTSLVFVPGENDAWPSAFSAGAAGPLPRKAVPTLFTNRIRRVIAEANREVWGPGGAAGSEGTNKGKGEGKRKEGEVIWTSNPARLSWFGVKGEMVLFRDDVVGRLGRTAIRFRKPEQAADEGDAQDAPPPPANPENGTDTQPMDLDPPGPAQNQAQQLDPDTMTARALTRTLLSQSHLSPFPTSTRPVHWDYSHALNLYPLPTALVVADKEAPAFVVRYCGCTVMNPGPIVEDAGRGRTGRARWVEFDIGSGKGVIRSEG</sequence>
<proteinExistence type="predicted"/>
<dbReference type="EMBL" id="KV748249">
    <property type="protein sequence ID" value="OCK88110.1"/>
    <property type="molecule type" value="Genomic_DNA"/>
</dbReference>
<name>A0ACC8EP85_9PEZI</name>
<keyword evidence="2" id="KW-1185">Reference proteome</keyword>
<accession>A0ACC8EP85</accession>
<protein>
    <submittedName>
        <fullName evidence="1">Uncharacterized protein</fullName>
    </submittedName>
</protein>
<evidence type="ECO:0000313" key="2">
    <source>
        <dbReference type="Proteomes" id="UP000250078"/>
    </source>
</evidence>